<gene>
    <name evidence="3" type="ORF">IWX46DRAFT_576397</name>
</gene>
<evidence type="ECO:0000313" key="4">
    <source>
        <dbReference type="Proteomes" id="UP001365128"/>
    </source>
</evidence>
<feature type="compositionally biased region" description="Basic and acidic residues" evidence="1">
    <location>
        <begin position="131"/>
        <end position="144"/>
    </location>
</feature>
<feature type="domain" description="Programmed cell death protein 2 C-terminal" evidence="2">
    <location>
        <begin position="304"/>
        <end position="433"/>
    </location>
</feature>
<keyword evidence="4" id="KW-1185">Reference proteome</keyword>
<feature type="region of interest" description="Disordered" evidence="1">
    <location>
        <begin position="209"/>
        <end position="240"/>
    </location>
</feature>
<evidence type="ECO:0000259" key="2">
    <source>
        <dbReference type="Pfam" id="PF04194"/>
    </source>
</evidence>
<sequence>MASYDSDSSGDEENYTETNVLLGYASKDPTDDDFSQLGGYPTWLDDQAPSFSLAKCKVCNDPMTLLLQLNGDLPQTFAGHSRRLYIFSCRRKTCRRKPGCVRGFRATRVSASALKAQRKHEADEAAAAAEALKRKEKEEEDRRKQGSLGTALFGGGAPPMSSNANPFAAPLSSTSPANRFASASSLAAKSAQKTTSTNDTDAALSQTFAEKARLSSPPPADSPVVPPTTAAAEPHVPWPSNPQFALPSPYPSYHLDADYEALDPTPLAIPGNAVLDPDAAEPTPEAGGSGGETNVREAFESSLDKAFQRFADRLAQNPEQVLRYEWGGVPLLCSRDDAVGRLFGAGADEEGDHKVTASGGGAGIPRCGNCSAERVFEVQLVPQAIMELEAEELSLEGMEWATIIMGTCKKDCAARGTKDSEVGYVDEWVGVQWEELAARK</sequence>
<dbReference type="InterPro" id="IPR007320">
    <property type="entry name" value="PDCD2_C"/>
</dbReference>
<feature type="region of interest" description="Disordered" evidence="1">
    <location>
        <begin position="268"/>
        <end position="294"/>
    </location>
</feature>
<protein>
    <submittedName>
        <fullName evidence="3">Programmed cell death protein 2</fullName>
    </submittedName>
</protein>
<dbReference type="Proteomes" id="UP001365128">
    <property type="component" value="Unassembled WGS sequence"/>
</dbReference>
<evidence type="ECO:0000256" key="1">
    <source>
        <dbReference type="SAM" id="MobiDB-lite"/>
    </source>
</evidence>
<reference evidence="3 4" key="1">
    <citation type="submission" date="2024-04" db="EMBL/GenBank/DDBJ databases">
        <title>Phyllosticta paracitricarpa is synonymous to the EU quarantine fungus P. citricarpa based on phylogenomic analyses.</title>
        <authorList>
            <consortium name="Lawrence Berkeley National Laboratory"/>
            <person name="Van Ingen-Buijs V.A."/>
            <person name="Van Westerhoven A.C."/>
            <person name="Haridas S."/>
            <person name="Skiadas P."/>
            <person name="Martin F."/>
            <person name="Groenewald J.Z."/>
            <person name="Crous P.W."/>
            <person name="Seidl M.F."/>
        </authorList>
    </citation>
    <scope>NUCLEOTIDE SEQUENCE [LARGE SCALE GENOMIC DNA]</scope>
    <source>
        <strain evidence="3 4">CBS 122670</strain>
    </source>
</reference>
<feature type="compositionally biased region" description="Polar residues" evidence="1">
    <location>
        <begin position="160"/>
        <end position="176"/>
    </location>
</feature>
<feature type="compositionally biased region" description="Pro residues" evidence="1">
    <location>
        <begin position="216"/>
        <end position="226"/>
    </location>
</feature>
<organism evidence="3 4">
    <name type="scientific">Phyllosticta citricarpa</name>
    <dbReference type="NCBI Taxonomy" id="55181"/>
    <lineage>
        <taxon>Eukaryota</taxon>
        <taxon>Fungi</taxon>
        <taxon>Dikarya</taxon>
        <taxon>Ascomycota</taxon>
        <taxon>Pezizomycotina</taxon>
        <taxon>Dothideomycetes</taxon>
        <taxon>Dothideomycetes incertae sedis</taxon>
        <taxon>Botryosphaeriales</taxon>
        <taxon>Phyllostictaceae</taxon>
        <taxon>Phyllosticta</taxon>
    </lineage>
</organism>
<comment type="caution">
    <text evidence="3">The sequence shown here is derived from an EMBL/GenBank/DDBJ whole genome shotgun (WGS) entry which is preliminary data.</text>
</comment>
<dbReference type="EMBL" id="JBBPDW010000066">
    <property type="protein sequence ID" value="KAK7530017.1"/>
    <property type="molecule type" value="Genomic_DNA"/>
</dbReference>
<proteinExistence type="predicted"/>
<dbReference type="PANTHER" id="PTHR47524">
    <property type="entry name" value="20S RRNA ACCUMULATION PROTEIN 4"/>
    <property type="match status" value="1"/>
</dbReference>
<accession>A0ABR1L473</accession>
<feature type="region of interest" description="Disordered" evidence="1">
    <location>
        <begin position="120"/>
        <end position="176"/>
    </location>
</feature>
<evidence type="ECO:0000313" key="3">
    <source>
        <dbReference type="EMBL" id="KAK7530017.1"/>
    </source>
</evidence>
<dbReference type="PANTHER" id="PTHR47524:SF1">
    <property type="entry name" value="20S RRNA ACCUMULATION PROTEIN 4"/>
    <property type="match status" value="1"/>
</dbReference>
<name>A0ABR1L473_9PEZI</name>
<dbReference type="Pfam" id="PF04194">
    <property type="entry name" value="PDCD2_C"/>
    <property type="match status" value="1"/>
</dbReference>